<dbReference type="GO" id="GO:0050829">
    <property type="term" value="P:defense response to Gram-negative bacterium"/>
    <property type="evidence" value="ECO:0007669"/>
    <property type="project" value="EnsemblMetazoa"/>
</dbReference>
<dbReference type="PRINTS" id="PR00081">
    <property type="entry name" value="GDHRDH"/>
</dbReference>
<accession>B4JAP5</accession>
<dbReference type="PhylomeDB" id="B4JAP5"/>
<comment type="subcellular location">
    <subcellularLocation>
        <location evidence="2">Golgi apparatus</location>
    </subcellularLocation>
    <subcellularLocation>
        <location evidence="1">Lysosome</location>
    </subcellularLocation>
</comment>
<dbReference type="AlphaFoldDB" id="B4JAP5"/>
<dbReference type="InterPro" id="IPR001202">
    <property type="entry name" value="WW_dom"/>
</dbReference>
<evidence type="ECO:0000259" key="10">
    <source>
        <dbReference type="PROSITE" id="PS50020"/>
    </source>
</evidence>
<dbReference type="GO" id="GO:0005794">
    <property type="term" value="C:Golgi apparatus"/>
    <property type="evidence" value="ECO:0007669"/>
    <property type="project" value="UniProtKB-SubCell"/>
</dbReference>
<dbReference type="HOGENOM" id="CLU_010194_44_0_1"/>
<dbReference type="PANTHER" id="PTHR43157">
    <property type="entry name" value="PHOSPHATIDYLINOSITOL-GLYCAN BIOSYNTHESIS CLASS F PROTEIN-RELATED"/>
    <property type="match status" value="1"/>
</dbReference>
<dbReference type="SMART" id="SM00456">
    <property type="entry name" value="WW"/>
    <property type="match status" value="2"/>
</dbReference>
<gene>
    <name evidence="11" type="primary">Dgri\GH11466</name>
    <name evidence="11" type="ORF">Dgri_GH11466</name>
</gene>
<dbReference type="GO" id="GO:0010212">
    <property type="term" value="P:response to ionizing radiation"/>
    <property type="evidence" value="ECO:0007669"/>
    <property type="project" value="EnsemblMetazoa"/>
</dbReference>
<dbReference type="InParanoid" id="B4JAP5"/>
<feature type="region of interest" description="Disordered" evidence="9">
    <location>
        <begin position="1"/>
        <end position="22"/>
    </location>
</feature>
<evidence type="ECO:0000256" key="3">
    <source>
        <dbReference type="ARBA" id="ARBA00016094"/>
    </source>
</evidence>
<dbReference type="CDD" id="cd00201">
    <property type="entry name" value="WW"/>
    <property type="match status" value="1"/>
</dbReference>
<name>B4JAP5_DROGR</name>
<dbReference type="SUPFAM" id="SSF51045">
    <property type="entry name" value="WW domain"/>
    <property type="match status" value="2"/>
</dbReference>
<evidence type="ECO:0000256" key="8">
    <source>
        <dbReference type="ARBA" id="ARBA00023228"/>
    </source>
</evidence>
<evidence type="ECO:0000256" key="9">
    <source>
        <dbReference type="SAM" id="MobiDB-lite"/>
    </source>
</evidence>
<evidence type="ECO:0000256" key="5">
    <source>
        <dbReference type="ARBA" id="ARBA00022703"/>
    </source>
</evidence>
<dbReference type="OMA" id="PPAEKYW"/>
<proteinExistence type="predicted"/>
<dbReference type="Pfam" id="PF00397">
    <property type="entry name" value="WW"/>
    <property type="match status" value="1"/>
</dbReference>
<dbReference type="PROSITE" id="PS50020">
    <property type="entry name" value="WW_DOMAIN_2"/>
    <property type="match status" value="2"/>
</dbReference>
<dbReference type="SUPFAM" id="SSF51735">
    <property type="entry name" value="NAD(P)-binding Rossmann-fold domains"/>
    <property type="match status" value="1"/>
</dbReference>
<evidence type="ECO:0000256" key="4">
    <source>
        <dbReference type="ARBA" id="ARBA00022687"/>
    </source>
</evidence>
<dbReference type="EMBL" id="CH916368">
    <property type="protein sequence ID" value="EDW03853.1"/>
    <property type="molecule type" value="Genomic_DNA"/>
</dbReference>
<organism evidence="12">
    <name type="scientific">Drosophila grimshawi</name>
    <name type="common">Hawaiian fruit fly</name>
    <name type="synonym">Idiomyia grimshawi</name>
    <dbReference type="NCBI Taxonomy" id="7222"/>
    <lineage>
        <taxon>Eukaryota</taxon>
        <taxon>Metazoa</taxon>
        <taxon>Ecdysozoa</taxon>
        <taxon>Arthropoda</taxon>
        <taxon>Hexapoda</taxon>
        <taxon>Insecta</taxon>
        <taxon>Pterygota</taxon>
        <taxon>Neoptera</taxon>
        <taxon>Endopterygota</taxon>
        <taxon>Diptera</taxon>
        <taxon>Brachycera</taxon>
        <taxon>Muscomorpha</taxon>
        <taxon>Ephydroidea</taxon>
        <taxon>Drosophilidae</taxon>
        <taxon>Drosophila</taxon>
        <taxon>Hawaiian Drosophila</taxon>
    </lineage>
</organism>
<reference evidence="11 12" key="1">
    <citation type="journal article" date="2007" name="Nature">
        <title>Evolution of genes and genomes on the Drosophila phylogeny.</title>
        <authorList>
            <consortium name="Drosophila 12 Genomes Consortium"/>
            <person name="Clark A.G."/>
            <person name="Eisen M.B."/>
            <person name="Smith D.R."/>
            <person name="Bergman C.M."/>
            <person name="Oliver B."/>
            <person name="Markow T.A."/>
            <person name="Kaufman T.C."/>
            <person name="Kellis M."/>
            <person name="Gelbart W."/>
            <person name="Iyer V.N."/>
            <person name="Pollard D.A."/>
            <person name="Sackton T.B."/>
            <person name="Larracuente A.M."/>
            <person name="Singh N.D."/>
            <person name="Abad J.P."/>
            <person name="Abt D.N."/>
            <person name="Adryan B."/>
            <person name="Aguade M."/>
            <person name="Akashi H."/>
            <person name="Anderson W.W."/>
            <person name="Aquadro C.F."/>
            <person name="Ardell D.H."/>
            <person name="Arguello R."/>
            <person name="Artieri C.G."/>
            <person name="Barbash D.A."/>
            <person name="Barker D."/>
            <person name="Barsanti P."/>
            <person name="Batterham P."/>
            <person name="Batzoglou S."/>
            <person name="Begun D."/>
            <person name="Bhutkar A."/>
            <person name="Blanco E."/>
            <person name="Bosak S.A."/>
            <person name="Bradley R.K."/>
            <person name="Brand A.D."/>
            <person name="Brent M.R."/>
            <person name="Brooks A.N."/>
            <person name="Brown R.H."/>
            <person name="Butlin R.K."/>
            <person name="Caggese C."/>
            <person name="Calvi B.R."/>
            <person name="Bernardo de Carvalho A."/>
            <person name="Caspi A."/>
            <person name="Castrezana S."/>
            <person name="Celniker S.E."/>
            <person name="Chang J.L."/>
            <person name="Chapple C."/>
            <person name="Chatterji S."/>
            <person name="Chinwalla A."/>
            <person name="Civetta A."/>
            <person name="Clifton S.W."/>
            <person name="Comeron J.M."/>
            <person name="Costello J.C."/>
            <person name="Coyne J.A."/>
            <person name="Daub J."/>
            <person name="David R.G."/>
            <person name="Delcher A.L."/>
            <person name="Delehaunty K."/>
            <person name="Do C.B."/>
            <person name="Ebling H."/>
            <person name="Edwards K."/>
            <person name="Eickbush T."/>
            <person name="Evans J.D."/>
            <person name="Filipski A."/>
            <person name="Findeiss S."/>
            <person name="Freyhult E."/>
            <person name="Fulton L."/>
            <person name="Fulton R."/>
            <person name="Garcia A.C."/>
            <person name="Gardiner A."/>
            <person name="Garfield D.A."/>
            <person name="Garvin B.E."/>
            <person name="Gibson G."/>
            <person name="Gilbert D."/>
            <person name="Gnerre S."/>
            <person name="Godfrey J."/>
            <person name="Good R."/>
            <person name="Gotea V."/>
            <person name="Gravely B."/>
            <person name="Greenberg A.J."/>
            <person name="Griffiths-Jones S."/>
            <person name="Gross S."/>
            <person name="Guigo R."/>
            <person name="Gustafson E.A."/>
            <person name="Haerty W."/>
            <person name="Hahn M.W."/>
            <person name="Halligan D.L."/>
            <person name="Halpern A.L."/>
            <person name="Halter G.M."/>
            <person name="Han M.V."/>
            <person name="Heger A."/>
            <person name="Hillier L."/>
            <person name="Hinrichs A.S."/>
            <person name="Holmes I."/>
            <person name="Hoskins R.A."/>
            <person name="Hubisz M.J."/>
            <person name="Hultmark D."/>
            <person name="Huntley M.A."/>
            <person name="Jaffe D.B."/>
            <person name="Jagadeeshan S."/>
            <person name="Jeck W.R."/>
            <person name="Johnson J."/>
            <person name="Jones C.D."/>
            <person name="Jordan W.C."/>
            <person name="Karpen G.H."/>
            <person name="Kataoka E."/>
            <person name="Keightley P.D."/>
            <person name="Kheradpour P."/>
            <person name="Kirkness E.F."/>
            <person name="Koerich L.B."/>
            <person name="Kristiansen K."/>
            <person name="Kudrna D."/>
            <person name="Kulathinal R.J."/>
            <person name="Kumar S."/>
            <person name="Kwok R."/>
            <person name="Lander E."/>
            <person name="Langley C.H."/>
            <person name="Lapoint R."/>
            <person name="Lazzaro B.P."/>
            <person name="Lee S.J."/>
            <person name="Levesque L."/>
            <person name="Li R."/>
            <person name="Lin C.F."/>
            <person name="Lin M.F."/>
            <person name="Lindblad-Toh K."/>
            <person name="Llopart A."/>
            <person name="Long M."/>
            <person name="Low L."/>
            <person name="Lozovsky E."/>
            <person name="Lu J."/>
            <person name="Luo M."/>
            <person name="Machado C.A."/>
            <person name="Makalowski W."/>
            <person name="Marzo M."/>
            <person name="Matsuda M."/>
            <person name="Matzkin L."/>
            <person name="McAllister B."/>
            <person name="McBride C.S."/>
            <person name="McKernan B."/>
            <person name="McKernan K."/>
            <person name="Mendez-Lago M."/>
            <person name="Minx P."/>
            <person name="Mollenhauer M.U."/>
            <person name="Montooth K."/>
            <person name="Mount S.M."/>
            <person name="Mu X."/>
            <person name="Myers E."/>
            <person name="Negre B."/>
            <person name="Newfeld S."/>
            <person name="Nielsen R."/>
            <person name="Noor M.A."/>
            <person name="O'Grady P."/>
            <person name="Pachter L."/>
            <person name="Papaceit M."/>
            <person name="Parisi M.J."/>
            <person name="Parisi M."/>
            <person name="Parts L."/>
            <person name="Pedersen J.S."/>
            <person name="Pesole G."/>
            <person name="Phillippy A.M."/>
            <person name="Ponting C.P."/>
            <person name="Pop M."/>
            <person name="Porcelli D."/>
            <person name="Powell J.R."/>
            <person name="Prohaska S."/>
            <person name="Pruitt K."/>
            <person name="Puig M."/>
            <person name="Quesneville H."/>
            <person name="Ram K.R."/>
            <person name="Rand D."/>
            <person name="Rasmussen M.D."/>
            <person name="Reed L.K."/>
            <person name="Reenan R."/>
            <person name="Reily A."/>
            <person name="Remington K.A."/>
            <person name="Rieger T.T."/>
            <person name="Ritchie M.G."/>
            <person name="Robin C."/>
            <person name="Rogers Y.H."/>
            <person name="Rohde C."/>
            <person name="Rozas J."/>
            <person name="Rubenfield M.J."/>
            <person name="Ruiz A."/>
            <person name="Russo S."/>
            <person name="Salzberg S.L."/>
            <person name="Sanchez-Gracia A."/>
            <person name="Saranga D.J."/>
            <person name="Sato H."/>
            <person name="Schaeffer S.W."/>
            <person name="Schatz M.C."/>
            <person name="Schlenke T."/>
            <person name="Schwartz R."/>
            <person name="Segarra C."/>
            <person name="Singh R.S."/>
            <person name="Sirot L."/>
            <person name="Sirota M."/>
            <person name="Sisneros N.B."/>
            <person name="Smith C.D."/>
            <person name="Smith T.F."/>
            <person name="Spieth J."/>
            <person name="Stage D.E."/>
            <person name="Stark A."/>
            <person name="Stephan W."/>
            <person name="Strausberg R.L."/>
            <person name="Strempel S."/>
            <person name="Sturgill D."/>
            <person name="Sutton G."/>
            <person name="Sutton G.G."/>
            <person name="Tao W."/>
            <person name="Teichmann S."/>
            <person name="Tobari Y.N."/>
            <person name="Tomimura Y."/>
            <person name="Tsolas J.M."/>
            <person name="Valente V.L."/>
            <person name="Venter E."/>
            <person name="Venter J.C."/>
            <person name="Vicario S."/>
            <person name="Vieira F.G."/>
            <person name="Vilella A.J."/>
            <person name="Villasante A."/>
            <person name="Walenz B."/>
            <person name="Wang J."/>
            <person name="Wasserman M."/>
            <person name="Watts T."/>
            <person name="Wilson D."/>
            <person name="Wilson R.K."/>
            <person name="Wing R.A."/>
            <person name="Wolfner M.F."/>
            <person name="Wong A."/>
            <person name="Wong G.K."/>
            <person name="Wu C.I."/>
            <person name="Wu G."/>
            <person name="Yamamoto D."/>
            <person name="Yang H.P."/>
            <person name="Yang S.P."/>
            <person name="Yorke J.A."/>
            <person name="Yoshida K."/>
            <person name="Zdobnov E."/>
            <person name="Zhang P."/>
            <person name="Zhang Y."/>
            <person name="Zimin A.V."/>
            <person name="Baldwin J."/>
            <person name="Abdouelleil A."/>
            <person name="Abdulkadir J."/>
            <person name="Abebe A."/>
            <person name="Abera B."/>
            <person name="Abreu J."/>
            <person name="Acer S.C."/>
            <person name="Aftuck L."/>
            <person name="Alexander A."/>
            <person name="An P."/>
            <person name="Anderson E."/>
            <person name="Anderson S."/>
            <person name="Arachi H."/>
            <person name="Azer M."/>
            <person name="Bachantsang P."/>
            <person name="Barry A."/>
            <person name="Bayul T."/>
            <person name="Berlin A."/>
            <person name="Bessette D."/>
            <person name="Bloom T."/>
            <person name="Blye J."/>
            <person name="Boguslavskiy L."/>
            <person name="Bonnet C."/>
            <person name="Boukhgalter B."/>
            <person name="Bourzgui I."/>
            <person name="Brown A."/>
            <person name="Cahill P."/>
            <person name="Channer S."/>
            <person name="Cheshatsang Y."/>
            <person name="Chuda L."/>
            <person name="Citroen M."/>
            <person name="Collymore A."/>
            <person name="Cooke P."/>
            <person name="Costello M."/>
            <person name="D'Aco K."/>
            <person name="Daza R."/>
            <person name="De Haan G."/>
            <person name="DeGray S."/>
            <person name="DeMaso C."/>
            <person name="Dhargay N."/>
            <person name="Dooley K."/>
            <person name="Dooley E."/>
            <person name="Doricent M."/>
            <person name="Dorje P."/>
            <person name="Dorjee K."/>
            <person name="Dupes A."/>
            <person name="Elong R."/>
            <person name="Falk J."/>
            <person name="Farina A."/>
            <person name="Faro S."/>
            <person name="Ferguson D."/>
            <person name="Fisher S."/>
            <person name="Foley C.D."/>
            <person name="Franke A."/>
            <person name="Friedrich D."/>
            <person name="Gadbois L."/>
            <person name="Gearin G."/>
            <person name="Gearin C.R."/>
            <person name="Giannoukos G."/>
            <person name="Goode T."/>
            <person name="Graham J."/>
            <person name="Grandbois E."/>
            <person name="Grewal S."/>
            <person name="Gyaltsen K."/>
            <person name="Hafez N."/>
            <person name="Hagos B."/>
            <person name="Hall J."/>
            <person name="Henson C."/>
            <person name="Hollinger A."/>
            <person name="Honan T."/>
            <person name="Huard M.D."/>
            <person name="Hughes L."/>
            <person name="Hurhula B."/>
            <person name="Husby M.E."/>
            <person name="Kamat A."/>
            <person name="Kanga B."/>
            <person name="Kashin S."/>
            <person name="Khazanovich D."/>
            <person name="Kisner P."/>
            <person name="Lance K."/>
            <person name="Lara M."/>
            <person name="Lee W."/>
            <person name="Lennon N."/>
            <person name="Letendre F."/>
            <person name="LeVine R."/>
            <person name="Lipovsky A."/>
            <person name="Liu X."/>
            <person name="Liu J."/>
            <person name="Liu S."/>
            <person name="Lokyitsang T."/>
            <person name="Lokyitsang Y."/>
            <person name="Lubonja R."/>
            <person name="Lui A."/>
            <person name="MacDonald P."/>
            <person name="Magnisalis V."/>
            <person name="Maru K."/>
            <person name="Matthews C."/>
            <person name="McCusker W."/>
            <person name="McDonough S."/>
            <person name="Mehta T."/>
            <person name="Meldrim J."/>
            <person name="Meneus L."/>
            <person name="Mihai O."/>
            <person name="Mihalev A."/>
            <person name="Mihova T."/>
            <person name="Mittelman R."/>
            <person name="Mlenga V."/>
            <person name="Montmayeur A."/>
            <person name="Mulrain L."/>
            <person name="Navidi A."/>
            <person name="Naylor J."/>
            <person name="Negash T."/>
            <person name="Nguyen T."/>
            <person name="Nguyen N."/>
            <person name="Nicol R."/>
            <person name="Norbu C."/>
            <person name="Norbu N."/>
            <person name="Novod N."/>
            <person name="O'Neill B."/>
            <person name="Osman S."/>
            <person name="Markiewicz E."/>
            <person name="Oyono O.L."/>
            <person name="Patti C."/>
            <person name="Phunkhang P."/>
            <person name="Pierre F."/>
            <person name="Priest M."/>
            <person name="Raghuraman S."/>
            <person name="Rege F."/>
            <person name="Reyes R."/>
            <person name="Rise C."/>
            <person name="Rogov P."/>
            <person name="Ross K."/>
            <person name="Ryan E."/>
            <person name="Settipalli S."/>
            <person name="Shea T."/>
            <person name="Sherpa N."/>
            <person name="Shi L."/>
            <person name="Shih D."/>
            <person name="Sparrow T."/>
            <person name="Spaulding J."/>
            <person name="Stalker J."/>
            <person name="Stange-Thomann N."/>
            <person name="Stavropoulos S."/>
            <person name="Stone C."/>
            <person name="Strader C."/>
            <person name="Tesfaye S."/>
            <person name="Thomson T."/>
            <person name="Thoulutsang Y."/>
            <person name="Thoulutsang D."/>
            <person name="Topham K."/>
            <person name="Topping I."/>
            <person name="Tsamla T."/>
            <person name="Vassiliev H."/>
            <person name="Vo A."/>
            <person name="Wangchuk T."/>
            <person name="Wangdi T."/>
            <person name="Weiand M."/>
            <person name="Wilkinson J."/>
            <person name="Wilson A."/>
            <person name="Yadav S."/>
            <person name="Young G."/>
            <person name="Yu Q."/>
            <person name="Zembek L."/>
            <person name="Zhong D."/>
            <person name="Zimmer A."/>
            <person name="Zwirko Z."/>
            <person name="Jaffe D.B."/>
            <person name="Alvarez P."/>
            <person name="Brockman W."/>
            <person name="Butler J."/>
            <person name="Chin C."/>
            <person name="Gnerre S."/>
            <person name="Grabherr M."/>
            <person name="Kleber M."/>
            <person name="Mauceli E."/>
            <person name="MacCallum I."/>
        </authorList>
    </citation>
    <scope>NUCLEOTIDE SEQUENCE [LARGE SCALE GENOMIC DNA]</scope>
    <source>
        <strain evidence="12">Tucson 15287-2541.00</strain>
    </source>
</reference>
<dbReference type="GO" id="GO:2000377">
    <property type="term" value="P:regulation of reactive oxygen species metabolic process"/>
    <property type="evidence" value="ECO:0007669"/>
    <property type="project" value="EnsemblMetazoa"/>
</dbReference>
<keyword evidence="12" id="KW-1185">Reference proteome</keyword>
<dbReference type="InterPro" id="IPR036291">
    <property type="entry name" value="NAD(P)-bd_dom_sf"/>
</dbReference>
<evidence type="ECO:0000256" key="1">
    <source>
        <dbReference type="ARBA" id="ARBA00004371"/>
    </source>
</evidence>
<dbReference type="FunCoup" id="B4JAP5">
    <property type="interactions" value="294"/>
</dbReference>
<dbReference type="OrthoDB" id="9989144at2759"/>
<dbReference type="InterPro" id="IPR036020">
    <property type="entry name" value="WW_dom_sf"/>
</dbReference>
<protein>
    <recommendedName>
        <fullName evidence="3">WW domain-containing oxidoreductase</fullName>
    </recommendedName>
</protein>
<dbReference type="Gene3D" id="2.20.70.10">
    <property type="match status" value="2"/>
</dbReference>
<evidence type="ECO:0000256" key="6">
    <source>
        <dbReference type="ARBA" id="ARBA00023002"/>
    </source>
</evidence>
<dbReference type="PANTHER" id="PTHR43157:SF31">
    <property type="entry name" value="PHOSPHATIDYLINOSITOL-GLYCAN BIOSYNTHESIS CLASS F PROTEIN"/>
    <property type="match status" value="1"/>
</dbReference>
<feature type="domain" description="WW" evidence="10">
    <location>
        <begin position="11"/>
        <end position="44"/>
    </location>
</feature>
<keyword evidence="6" id="KW-0560">Oxidoreductase</keyword>
<keyword evidence="5" id="KW-0053">Apoptosis</keyword>
<dbReference type="eggNOG" id="KOG1208">
    <property type="taxonomic scope" value="Eukaryota"/>
</dbReference>
<dbReference type="SMR" id="B4JAP5"/>
<dbReference type="InterPro" id="IPR002347">
    <property type="entry name" value="SDR_fam"/>
</dbReference>
<keyword evidence="4" id="KW-0879">Wnt signaling pathway</keyword>
<evidence type="ECO:0000256" key="2">
    <source>
        <dbReference type="ARBA" id="ARBA00004555"/>
    </source>
</evidence>
<dbReference type="Gene3D" id="3.40.50.720">
    <property type="entry name" value="NAD(P)-binding Rossmann-like Domain"/>
    <property type="match status" value="1"/>
</dbReference>
<feature type="domain" description="WW" evidence="10">
    <location>
        <begin position="52"/>
        <end position="86"/>
    </location>
</feature>
<evidence type="ECO:0000313" key="12">
    <source>
        <dbReference type="Proteomes" id="UP000001070"/>
    </source>
</evidence>
<dbReference type="STRING" id="7222.B4JAP5"/>
<evidence type="ECO:0000313" key="11">
    <source>
        <dbReference type="EMBL" id="EDW03853.1"/>
    </source>
</evidence>
<evidence type="ECO:0000256" key="7">
    <source>
        <dbReference type="ARBA" id="ARBA00023034"/>
    </source>
</evidence>
<sequence>MMSLPDSDSEDELPPGWEERATDDGAVCYVNQQTKVSQWTHPRTGRSKRITGELPLGWEKYYDEQSKRQMFLNKETQQRTNIDPRLAFAVEEPTLNVAQVRQRFDSNSRALQVLHGKDLHGRLALITGANCGIGFETARSLALHGCEIIFACRNLSAAQEAIERIAVERPAARARCRSVSLDLASLRAVQQFVAQIKQSVSYIDYLILNAGVFGLPYTKTVDGLETTFQVSHLSHFYLTLQLESLFDHRTRIVVVSSESHRTANLPADHLTVQHLSPPAEKYWSMIAYSNAKLCNILFAQELAQRWKQRGISVFSLHPGNMVATELSRNYWFYRLIFAIVRPFTKSLQQAAATTIYCATANELTGLSGLYFNNCYFCEPSKLAKSEPLQQQLWTHSERLISDLITTNN</sequence>
<keyword evidence="8" id="KW-0458">Lysosome</keyword>
<dbReference type="GO" id="GO:0016491">
    <property type="term" value="F:oxidoreductase activity"/>
    <property type="evidence" value="ECO:0007669"/>
    <property type="project" value="UniProtKB-KW"/>
</dbReference>
<dbReference type="KEGG" id="dgr:6562158"/>
<dbReference type="Pfam" id="PF00106">
    <property type="entry name" value="adh_short"/>
    <property type="match status" value="1"/>
</dbReference>
<dbReference type="GO" id="GO:0006915">
    <property type="term" value="P:apoptotic process"/>
    <property type="evidence" value="ECO:0007669"/>
    <property type="project" value="UniProtKB-KW"/>
</dbReference>
<dbReference type="GO" id="GO:0016055">
    <property type="term" value="P:Wnt signaling pathway"/>
    <property type="evidence" value="ECO:0007669"/>
    <property type="project" value="UniProtKB-KW"/>
</dbReference>
<dbReference type="GO" id="GO:0005764">
    <property type="term" value="C:lysosome"/>
    <property type="evidence" value="ECO:0007669"/>
    <property type="project" value="UniProtKB-SubCell"/>
</dbReference>
<dbReference type="Proteomes" id="UP000001070">
    <property type="component" value="Unassembled WGS sequence"/>
</dbReference>
<dbReference type="FunFam" id="3.40.50.720:FF:000353">
    <property type="entry name" value="WW domain-containing oxidoreductase"/>
    <property type="match status" value="1"/>
</dbReference>
<keyword evidence="7" id="KW-0333">Golgi apparatus</keyword>